<keyword evidence="2" id="KW-0472">Membrane</keyword>
<dbReference type="VEuPathDB" id="VectorBase:BGLAX_037204"/>
<protein>
    <recommendedName>
        <fullName evidence="5">UNC93-like protein</fullName>
    </recommendedName>
</protein>
<dbReference type="RefSeq" id="XP_013086062.2">
    <property type="nucleotide sequence ID" value="XM_013230608.2"/>
</dbReference>
<feature type="transmembrane region" description="Helical" evidence="2">
    <location>
        <begin position="264"/>
        <end position="286"/>
    </location>
</feature>
<dbReference type="InterPro" id="IPR051951">
    <property type="entry name" value="UNC-93_regulatory"/>
</dbReference>
<feature type="transmembrane region" description="Helical" evidence="2">
    <location>
        <begin position="209"/>
        <end position="233"/>
    </location>
</feature>
<dbReference type="EnsemblMetazoa" id="BGLB026288-RB">
    <property type="protein sequence ID" value="BGLB026288-PB"/>
    <property type="gene ID" value="BGLB026288"/>
</dbReference>
<organism evidence="3 4">
    <name type="scientific">Biomphalaria glabrata</name>
    <name type="common">Bloodfluke planorb</name>
    <name type="synonym">Freshwater snail</name>
    <dbReference type="NCBI Taxonomy" id="6526"/>
    <lineage>
        <taxon>Eukaryota</taxon>
        <taxon>Metazoa</taxon>
        <taxon>Spiralia</taxon>
        <taxon>Lophotrochozoa</taxon>
        <taxon>Mollusca</taxon>
        <taxon>Gastropoda</taxon>
        <taxon>Heterobranchia</taxon>
        <taxon>Euthyneura</taxon>
        <taxon>Panpulmonata</taxon>
        <taxon>Hygrophila</taxon>
        <taxon>Lymnaeoidea</taxon>
        <taxon>Planorbidae</taxon>
        <taxon>Biomphalaria</taxon>
    </lineage>
</organism>
<dbReference type="SUPFAM" id="SSF103473">
    <property type="entry name" value="MFS general substrate transporter"/>
    <property type="match status" value="1"/>
</dbReference>
<accession>A0A2C9L2F9</accession>
<feature type="transmembrane region" description="Helical" evidence="2">
    <location>
        <begin position="602"/>
        <end position="624"/>
    </location>
</feature>
<feature type="transmembrane region" description="Helical" evidence="2">
    <location>
        <begin position="437"/>
        <end position="461"/>
    </location>
</feature>
<dbReference type="KEGG" id="bgt:106070654"/>
<feature type="transmembrane region" description="Helical" evidence="2">
    <location>
        <begin position="512"/>
        <end position="530"/>
    </location>
</feature>
<keyword evidence="2" id="KW-1133">Transmembrane helix</keyword>
<dbReference type="AlphaFoldDB" id="A0A2C9L2F9"/>
<feature type="transmembrane region" description="Helical" evidence="2">
    <location>
        <begin position="542"/>
        <end position="564"/>
    </location>
</feature>
<name>A0A2C9L2F9_BIOGL</name>
<gene>
    <name evidence="3" type="primary">106070654</name>
</gene>
<dbReference type="VEuPathDB" id="VectorBase:BGLB026288"/>
<dbReference type="RefSeq" id="XP_013086054.2">
    <property type="nucleotide sequence ID" value="XM_013230600.2"/>
</dbReference>
<dbReference type="PANTHER" id="PTHR19444">
    <property type="entry name" value="UNC-93 RELATED"/>
    <property type="match status" value="1"/>
</dbReference>
<dbReference type="PANTHER" id="PTHR19444:SF13">
    <property type="entry name" value="PROTEIN UNC-93 HOMOLOG A"/>
    <property type="match status" value="1"/>
</dbReference>
<sequence>MAYQNQKNVDLHIPQIYSENCLPSFKLDSNKDNSSVSDVRVSHFNTVQMNEVEAVGSLIHKNPRKETCPNNIKHGEGFIPLSEKNLLKKDNFHVLCDISCFNKDFRLSKHKFSEKTFFYNQSKISRACQKSWMLLSNKNDTPLLGYDDKIFNICSNCSSSGNMFSAHSKVLSSGRHKINVITLGLVMSLFFVAADVLRRVQASLISENIFGVTSYTAGIAGFFLGNVISIFFVQNDQHHWLILASVSVNLFSFFSFLFPVTLLLALVSFIQGITQALIWSSVNSYITLMSRAEACKERKPFYNVSSYFFGLFFFIFQSYHIISNVMIKIIVNYLPYLTDYLVMSTSKNDSALITLGTFEPEGKAVNRFSNICGLDFNESNKLEGLSESFRDGPNYLLCIFYITIIVTAIFIVLGHLEPVQQGFYGNIIRREKRKLQILSYFKFLLNRHFLLLFPLMMYSMLQFGFVMRDVTLAYVTCPLSVAMLSYTVVCYGVCASVSSLICGLVSKYVGRVSLLAFAAVLNILELLFISEWTPLSNSLFPYLAMISLWGVAHGIWITQVYYIVGVIFPERYEEAYSGLQLAQGFGVVAVFCLFYVSMLTKIYVMLFSCIIALAFYVALEIWLLKRKKSCRLVITVDST</sequence>
<feature type="transmembrane region" description="Helical" evidence="2">
    <location>
        <begin position="481"/>
        <end position="505"/>
    </location>
</feature>
<reference evidence="3" key="1">
    <citation type="submission" date="2020-05" db="UniProtKB">
        <authorList>
            <consortium name="EnsemblMetazoa"/>
        </authorList>
    </citation>
    <scope>IDENTIFICATION</scope>
    <source>
        <strain evidence="3">BB02</strain>
    </source>
</reference>
<evidence type="ECO:0000313" key="3">
    <source>
        <dbReference type="EnsemblMetazoa" id="BGLB026288-PB"/>
    </source>
</evidence>
<feature type="transmembrane region" description="Helical" evidence="2">
    <location>
        <begin position="240"/>
        <end position="258"/>
    </location>
</feature>
<comment type="similarity">
    <text evidence="1">Belongs to the unc-93 family.</text>
</comment>
<feature type="transmembrane region" description="Helical" evidence="2">
    <location>
        <begin position="307"/>
        <end position="331"/>
    </location>
</feature>
<dbReference type="OrthoDB" id="78663at2759"/>
<evidence type="ECO:0000256" key="2">
    <source>
        <dbReference type="SAM" id="Phobius"/>
    </source>
</evidence>
<feature type="transmembrane region" description="Helical" evidence="2">
    <location>
        <begin position="576"/>
        <end position="596"/>
    </location>
</feature>
<evidence type="ECO:0000313" key="4">
    <source>
        <dbReference type="Proteomes" id="UP000076420"/>
    </source>
</evidence>
<dbReference type="EnsemblMetazoa" id="BGLB026288-RD">
    <property type="protein sequence ID" value="BGLB026288-PD"/>
    <property type="gene ID" value="BGLB026288"/>
</dbReference>
<keyword evidence="2" id="KW-0812">Transmembrane</keyword>
<evidence type="ECO:0000256" key="1">
    <source>
        <dbReference type="ARBA" id="ARBA00009172"/>
    </source>
</evidence>
<proteinExistence type="inferred from homology"/>
<dbReference type="InterPro" id="IPR036259">
    <property type="entry name" value="MFS_trans_sf"/>
</dbReference>
<feature type="transmembrane region" description="Helical" evidence="2">
    <location>
        <begin position="394"/>
        <end position="416"/>
    </location>
</feature>
<dbReference type="Gene3D" id="1.20.1250.20">
    <property type="entry name" value="MFS general substrate transporter like domains"/>
    <property type="match status" value="1"/>
</dbReference>
<evidence type="ECO:0008006" key="5">
    <source>
        <dbReference type="Google" id="ProtNLM"/>
    </source>
</evidence>
<dbReference type="Proteomes" id="UP000076420">
    <property type="component" value="Unassembled WGS sequence"/>
</dbReference>
<feature type="transmembrane region" description="Helical" evidence="2">
    <location>
        <begin position="178"/>
        <end position="197"/>
    </location>
</feature>